<dbReference type="InterPro" id="IPR055353">
    <property type="entry name" value="DUF7619"/>
</dbReference>
<dbReference type="STRING" id="370979.SAMN05443663_10431"/>
<dbReference type="SUPFAM" id="SSF52058">
    <property type="entry name" value="L domain-like"/>
    <property type="match status" value="2"/>
</dbReference>
<proteinExistence type="predicted"/>
<keyword evidence="8" id="KW-1185">Reference proteome</keyword>
<dbReference type="Gene3D" id="3.80.10.10">
    <property type="entry name" value="Ribonuclease Inhibitor"/>
    <property type="match status" value="2"/>
</dbReference>
<feature type="domain" description="Secretion system C-terminal sorting" evidence="5">
    <location>
        <begin position="975"/>
        <end position="1043"/>
    </location>
</feature>
<keyword evidence="2 4" id="KW-0732">Signal</keyword>
<dbReference type="RefSeq" id="WP_084538623.1">
    <property type="nucleotide sequence ID" value="NZ_FQWC01000004.1"/>
</dbReference>
<dbReference type="PANTHER" id="PTHR46652">
    <property type="entry name" value="LEUCINE-RICH REPEAT AND IQ DOMAIN-CONTAINING PROTEIN 1-RELATED"/>
    <property type="match status" value="1"/>
</dbReference>
<evidence type="ECO:0000313" key="7">
    <source>
        <dbReference type="EMBL" id="SHG82039.1"/>
    </source>
</evidence>
<dbReference type="Pfam" id="PF18962">
    <property type="entry name" value="Por_Secre_tail"/>
    <property type="match status" value="1"/>
</dbReference>
<evidence type="ECO:0000256" key="3">
    <source>
        <dbReference type="ARBA" id="ARBA00022737"/>
    </source>
</evidence>
<keyword evidence="3" id="KW-0677">Repeat</keyword>
<evidence type="ECO:0000259" key="5">
    <source>
        <dbReference type="Pfam" id="PF18962"/>
    </source>
</evidence>
<protein>
    <submittedName>
        <fullName evidence="7">Conserved repeat domain-containing protein/Por secretion system C-terminal sorting domain-containing protein</fullName>
    </submittedName>
</protein>
<organism evidence="7 8">
    <name type="scientific">Flavobacterium defluvii</name>
    <dbReference type="NCBI Taxonomy" id="370979"/>
    <lineage>
        <taxon>Bacteria</taxon>
        <taxon>Pseudomonadati</taxon>
        <taxon>Bacteroidota</taxon>
        <taxon>Flavobacteriia</taxon>
        <taxon>Flavobacteriales</taxon>
        <taxon>Flavobacteriaceae</taxon>
        <taxon>Flavobacterium</taxon>
    </lineage>
</organism>
<dbReference type="Proteomes" id="UP000184071">
    <property type="component" value="Unassembled WGS sequence"/>
</dbReference>
<dbReference type="InterPro" id="IPR026444">
    <property type="entry name" value="Secre_tail"/>
</dbReference>
<dbReference type="InterPro" id="IPR050836">
    <property type="entry name" value="SDS22/Internalin_LRR"/>
</dbReference>
<dbReference type="InterPro" id="IPR032675">
    <property type="entry name" value="LRR_dom_sf"/>
</dbReference>
<dbReference type="AlphaFoldDB" id="A0A1M5MYN4"/>
<dbReference type="NCBIfam" id="TIGR04183">
    <property type="entry name" value="Por_Secre_tail"/>
    <property type="match status" value="1"/>
</dbReference>
<gene>
    <name evidence="7" type="ORF">SAMN05443663_10431</name>
</gene>
<reference evidence="8" key="1">
    <citation type="submission" date="2016-11" db="EMBL/GenBank/DDBJ databases">
        <authorList>
            <person name="Varghese N."/>
            <person name="Submissions S."/>
        </authorList>
    </citation>
    <scope>NUCLEOTIDE SEQUENCE [LARGE SCALE GENOMIC DNA]</scope>
    <source>
        <strain evidence="8">DSM 17963</strain>
    </source>
</reference>
<evidence type="ECO:0000256" key="4">
    <source>
        <dbReference type="SAM" id="SignalP"/>
    </source>
</evidence>
<dbReference type="Pfam" id="PF24595">
    <property type="entry name" value="DUF7619"/>
    <property type="match status" value="1"/>
</dbReference>
<feature type="signal peptide" evidence="4">
    <location>
        <begin position="1"/>
        <end position="18"/>
    </location>
</feature>
<evidence type="ECO:0000313" key="8">
    <source>
        <dbReference type="Proteomes" id="UP000184071"/>
    </source>
</evidence>
<dbReference type="EMBL" id="FQWC01000004">
    <property type="protein sequence ID" value="SHG82039.1"/>
    <property type="molecule type" value="Genomic_DNA"/>
</dbReference>
<dbReference type="InterPro" id="IPR013783">
    <property type="entry name" value="Ig-like_fold"/>
</dbReference>
<evidence type="ECO:0000259" key="6">
    <source>
        <dbReference type="Pfam" id="PF24595"/>
    </source>
</evidence>
<name>A0A1M5MYN4_9FLAO</name>
<sequence length="1045" mass="112389">MRKKLPLFLLLFTIMLKAQVLTFADPTLKNMLVNGGAANFTAYSGGVAVTRIDTNFDNQIQVSEAALIDKLWIEGTNANLVTNIQGIEGFTNVTELGFNGINTTSISLSGMTNLKTIYIKSPALTTAVISGMNGLTTVTFMENPLLTTLNISNCASLSNIVAQQNPVLSAFSTSNLSGLTQLYVEDNVLTDLDLTGCPNLGYFNAVNNKLVSINVSGLTKLTTFLITDNPTLENINASGCTLLNFPQSTFLLYHTLKTADFTNCSGLANLQIPDNLLTSLSLSGCSALQVLNIKNNSLTNLSLTGCSALTTIDCSNNQLTALDLSASPNVTDLRASTNSISNLNFTGAVNLKNVYLDSNQIPSLDLSGNTNLEMLQLDNNPTATLNLSGCTNLENAIIQNNPMVNGDFSNCSSLTFLSNTSTVLNSINVQGCSSIEILTLAGTNVQKAPLTSLNLSGLSKLNTLDCSYSNINSIDLTNCSALTNVFFSDIPLAAVDFSDSPDVKILNVSKTGLENIDVSNFSTFQSLTANDNSNLKMVFAKNGRDEDLFFNTGNTSLIFVCQDDANVAETKTYFTGLGLNSVVVNSYCSFNPGGNYNTITGTIAFDVDNNGCDAADPKQANVKVNLTDGVSISSTFTDANGKYTFFTDAGNFNVLTAVENSSFFSISPTAPNVSFADNNNNIAAQDFCVSALGINSDAEIVIAPIYPAKPGFMAWYEILIRNKGNQTLNGTVDFTYNQNILHYGIATLAPNIQTPGVLGWNYSNLLPFESRRIYVGLNVNTPVQSPPANIGDVLNFTATINPIAGDIIPADNQFVFNQEIIGSFDPNDITCLEGEIVSPSTIGDYLHYGINFENTGTAEAENVVVKVVIDETKYDINSLQLLDASHSVNVAIKGNVAEFIFAKINLSVSKTPPVGGHGNILFKIKTLPSLNSGDEVEKEASIYFDYNEAIDTNTAETIFKSLGNKDFESDKSIKIYPNPTKGEVFINCDNELKLIELFDVQGRILQTVIENKNSSKINLSDKSNGLYFIRITSEKGKSVEKVIKE</sequence>
<evidence type="ECO:0000256" key="1">
    <source>
        <dbReference type="ARBA" id="ARBA00022614"/>
    </source>
</evidence>
<feature type="domain" description="DUF7619" evidence="6">
    <location>
        <begin position="825"/>
        <end position="957"/>
    </location>
</feature>
<keyword evidence="1" id="KW-0433">Leucine-rich repeat</keyword>
<evidence type="ECO:0000256" key="2">
    <source>
        <dbReference type="ARBA" id="ARBA00022729"/>
    </source>
</evidence>
<dbReference type="OrthoDB" id="1110367at2"/>
<dbReference type="Gene3D" id="2.60.40.10">
    <property type="entry name" value="Immunoglobulins"/>
    <property type="match status" value="1"/>
</dbReference>
<dbReference type="PANTHER" id="PTHR46652:SF8">
    <property type="entry name" value="LEUCINE RICH REPEAT CONTAINING 23"/>
    <property type="match status" value="1"/>
</dbReference>
<accession>A0A1M5MYN4</accession>
<feature type="chain" id="PRO_5012997001" evidence="4">
    <location>
        <begin position="19"/>
        <end position="1045"/>
    </location>
</feature>